<dbReference type="SUPFAM" id="SSF56672">
    <property type="entry name" value="DNA/RNA polymerases"/>
    <property type="match status" value="1"/>
</dbReference>
<dbReference type="Gene3D" id="3.30.70.270">
    <property type="match status" value="1"/>
</dbReference>
<organism evidence="3 4">
    <name type="scientific">Solanum verrucosum</name>
    <dbReference type="NCBI Taxonomy" id="315347"/>
    <lineage>
        <taxon>Eukaryota</taxon>
        <taxon>Viridiplantae</taxon>
        <taxon>Streptophyta</taxon>
        <taxon>Embryophyta</taxon>
        <taxon>Tracheophyta</taxon>
        <taxon>Spermatophyta</taxon>
        <taxon>Magnoliopsida</taxon>
        <taxon>eudicotyledons</taxon>
        <taxon>Gunneridae</taxon>
        <taxon>Pentapetalae</taxon>
        <taxon>asterids</taxon>
        <taxon>lamiids</taxon>
        <taxon>Solanales</taxon>
        <taxon>Solanaceae</taxon>
        <taxon>Solanoideae</taxon>
        <taxon>Solaneae</taxon>
        <taxon>Solanum</taxon>
    </lineage>
</organism>
<keyword evidence="4" id="KW-1185">Reference proteome</keyword>
<feature type="domain" description="Reverse transcriptase" evidence="2">
    <location>
        <begin position="1"/>
        <end position="67"/>
    </location>
</feature>
<dbReference type="EMBL" id="CP133612">
    <property type="protein sequence ID" value="WMV09568.1"/>
    <property type="molecule type" value="Genomic_DNA"/>
</dbReference>
<protein>
    <recommendedName>
        <fullName evidence="2">Reverse transcriptase domain-containing protein</fullName>
    </recommendedName>
</protein>
<reference evidence="3" key="1">
    <citation type="submission" date="2023-08" db="EMBL/GenBank/DDBJ databases">
        <title>A de novo genome assembly of Solanum verrucosum Schlechtendal, a Mexican diploid species geographically isolated from the other diploid A-genome species in potato relatives.</title>
        <authorList>
            <person name="Hosaka K."/>
        </authorList>
    </citation>
    <scope>NUCLEOTIDE SEQUENCE</scope>
    <source>
        <tissue evidence="3">Young leaves</tissue>
    </source>
</reference>
<evidence type="ECO:0000313" key="4">
    <source>
        <dbReference type="Proteomes" id="UP001234989"/>
    </source>
</evidence>
<name>A0AAF0PR63_SOLVR</name>
<sequence length="161" mass="18070">MSFGLTNAHVPFMDLMNRVFKQYLDLFVLVFIDDILIYSMNEEEHANHLMVVLQTLKYRQLLAKFTKLIMPPSKAVTRNSIACNASTAHPVPDQDVLNLHYWKEIVNTGMKAHLSAKQSGKKSTEAEVIPNRNSEAAAAIGTTDIDTNVSTKESDDESKNM</sequence>
<dbReference type="AlphaFoldDB" id="A0AAF0PR63"/>
<dbReference type="InterPro" id="IPR053134">
    <property type="entry name" value="RNA-dir_DNA_polymerase"/>
</dbReference>
<evidence type="ECO:0000313" key="3">
    <source>
        <dbReference type="EMBL" id="WMV09568.1"/>
    </source>
</evidence>
<dbReference type="InterPro" id="IPR043502">
    <property type="entry name" value="DNA/RNA_pol_sf"/>
</dbReference>
<evidence type="ECO:0000256" key="1">
    <source>
        <dbReference type="SAM" id="MobiDB-lite"/>
    </source>
</evidence>
<gene>
    <name evidence="3" type="ORF">MTR67_002953</name>
</gene>
<dbReference type="Proteomes" id="UP001234989">
    <property type="component" value="Chromosome 1"/>
</dbReference>
<dbReference type="PANTHER" id="PTHR24559">
    <property type="entry name" value="TRANSPOSON TY3-I GAG-POL POLYPROTEIN"/>
    <property type="match status" value="1"/>
</dbReference>
<dbReference type="Pfam" id="PF00078">
    <property type="entry name" value="RVT_1"/>
    <property type="match status" value="1"/>
</dbReference>
<dbReference type="InterPro" id="IPR000477">
    <property type="entry name" value="RT_dom"/>
</dbReference>
<dbReference type="InterPro" id="IPR043128">
    <property type="entry name" value="Rev_trsase/Diguanyl_cyclase"/>
</dbReference>
<proteinExistence type="predicted"/>
<evidence type="ECO:0000259" key="2">
    <source>
        <dbReference type="Pfam" id="PF00078"/>
    </source>
</evidence>
<accession>A0AAF0PR63</accession>
<dbReference type="PANTHER" id="PTHR24559:SF444">
    <property type="entry name" value="REVERSE TRANSCRIPTASE DOMAIN-CONTAINING PROTEIN"/>
    <property type="match status" value="1"/>
</dbReference>
<feature type="region of interest" description="Disordered" evidence="1">
    <location>
        <begin position="116"/>
        <end position="161"/>
    </location>
</feature>